<dbReference type="PANTHER" id="PTHR38600">
    <property type="entry name" value="TRANSCRIPTIONAL REGULATORY PROTEIN"/>
    <property type="match status" value="1"/>
</dbReference>
<dbReference type="PRINTS" id="PR00778">
    <property type="entry name" value="HTHARSR"/>
</dbReference>
<dbReference type="RefSeq" id="WP_152130204.1">
    <property type="nucleotide sequence ID" value="NZ_WELG01000001.1"/>
</dbReference>
<dbReference type="PANTHER" id="PTHR38600:SF2">
    <property type="entry name" value="SLL0088 PROTEIN"/>
    <property type="match status" value="1"/>
</dbReference>
<dbReference type="AlphaFoldDB" id="A0A6I1E0Z5"/>
<name>A0A6I1E0Z5_9FLAO</name>
<proteinExistence type="predicted"/>
<dbReference type="InterPro" id="IPR011991">
    <property type="entry name" value="ArsR-like_HTH"/>
</dbReference>
<evidence type="ECO:0000313" key="3">
    <source>
        <dbReference type="Proteomes" id="UP000429785"/>
    </source>
</evidence>
<sequence>MSDVFKAIADPTRREILLMLAQRSENICMISKKFQMSRTAVSKHIKILVDNNLVTLQSGKEDGRERYCHARLEALAEVNDYIIRLEGFWNSKLDGLNDYLAKGEDH</sequence>
<dbReference type="EMBL" id="WELG01000001">
    <property type="protein sequence ID" value="KAB7530272.1"/>
    <property type="molecule type" value="Genomic_DNA"/>
</dbReference>
<dbReference type="Proteomes" id="UP000429785">
    <property type="component" value="Unassembled WGS sequence"/>
</dbReference>
<dbReference type="InterPro" id="IPR001845">
    <property type="entry name" value="HTH_ArsR_DNA-bd_dom"/>
</dbReference>
<dbReference type="OrthoDB" id="9799175at2"/>
<gene>
    <name evidence="2" type="ORF">F8C76_01830</name>
</gene>
<dbReference type="NCBIfam" id="NF033788">
    <property type="entry name" value="HTH_metalloreg"/>
    <property type="match status" value="1"/>
</dbReference>
<dbReference type="InterPro" id="IPR036390">
    <property type="entry name" value="WH_DNA-bd_sf"/>
</dbReference>
<dbReference type="GO" id="GO:0003700">
    <property type="term" value="F:DNA-binding transcription factor activity"/>
    <property type="evidence" value="ECO:0007669"/>
    <property type="project" value="InterPro"/>
</dbReference>
<evidence type="ECO:0000259" key="1">
    <source>
        <dbReference type="PROSITE" id="PS50987"/>
    </source>
</evidence>
<dbReference type="InterPro" id="IPR036388">
    <property type="entry name" value="WH-like_DNA-bd_sf"/>
</dbReference>
<organism evidence="2 3">
    <name type="scientific">Flagellimonas olearia</name>
    <dbReference type="NCBI Taxonomy" id="552546"/>
    <lineage>
        <taxon>Bacteria</taxon>
        <taxon>Pseudomonadati</taxon>
        <taxon>Bacteroidota</taxon>
        <taxon>Flavobacteriia</taxon>
        <taxon>Flavobacteriales</taxon>
        <taxon>Flavobacteriaceae</taxon>
        <taxon>Flagellimonas</taxon>
    </lineage>
</organism>
<dbReference type="Gene3D" id="1.10.10.10">
    <property type="entry name" value="Winged helix-like DNA-binding domain superfamily/Winged helix DNA-binding domain"/>
    <property type="match status" value="1"/>
</dbReference>
<evidence type="ECO:0000313" key="2">
    <source>
        <dbReference type="EMBL" id="KAB7530272.1"/>
    </source>
</evidence>
<reference evidence="2 3" key="1">
    <citation type="submission" date="2019-10" db="EMBL/GenBank/DDBJ databases">
        <title>Muricauda olearia CL-SS4 JCM15563 genome.</title>
        <authorList>
            <person name="Liu L."/>
        </authorList>
    </citation>
    <scope>NUCLEOTIDE SEQUENCE [LARGE SCALE GENOMIC DNA]</scope>
    <source>
        <strain evidence="2 3">CL-SS4</strain>
    </source>
</reference>
<dbReference type="PROSITE" id="PS50987">
    <property type="entry name" value="HTH_ARSR_2"/>
    <property type="match status" value="1"/>
</dbReference>
<accession>A0A6I1E0Z5</accession>
<dbReference type="Pfam" id="PF01022">
    <property type="entry name" value="HTH_5"/>
    <property type="match status" value="1"/>
</dbReference>
<protein>
    <submittedName>
        <fullName evidence="2">Metalloregulator ArsR/SmtB family transcription factor</fullName>
    </submittedName>
</protein>
<comment type="caution">
    <text evidence="2">The sequence shown here is derived from an EMBL/GenBank/DDBJ whole genome shotgun (WGS) entry which is preliminary data.</text>
</comment>
<feature type="domain" description="HTH arsR-type" evidence="1">
    <location>
        <begin position="1"/>
        <end position="87"/>
    </location>
</feature>
<dbReference type="CDD" id="cd00090">
    <property type="entry name" value="HTH_ARSR"/>
    <property type="match status" value="1"/>
</dbReference>
<dbReference type="SUPFAM" id="SSF46785">
    <property type="entry name" value="Winged helix' DNA-binding domain"/>
    <property type="match status" value="1"/>
</dbReference>
<dbReference type="SMART" id="SM00418">
    <property type="entry name" value="HTH_ARSR"/>
    <property type="match status" value="1"/>
</dbReference>